<proteinExistence type="predicted"/>
<name>A0A0G4NRZ4_VERLO</name>
<dbReference type="Proteomes" id="UP000045706">
    <property type="component" value="Unassembled WGS sequence"/>
</dbReference>
<sequence length="21" mass="2174">PPALGPALHTVRHAAAPRQGR</sequence>
<dbReference type="AlphaFoldDB" id="A0A0G4NRZ4"/>
<organism evidence="2 3">
    <name type="scientific">Verticillium longisporum</name>
    <name type="common">Verticillium dahliae var. longisporum</name>
    <dbReference type="NCBI Taxonomy" id="100787"/>
    <lineage>
        <taxon>Eukaryota</taxon>
        <taxon>Fungi</taxon>
        <taxon>Dikarya</taxon>
        <taxon>Ascomycota</taxon>
        <taxon>Pezizomycotina</taxon>
        <taxon>Sordariomycetes</taxon>
        <taxon>Hypocreomycetidae</taxon>
        <taxon>Glomerellales</taxon>
        <taxon>Plectosphaerellaceae</taxon>
        <taxon>Verticillium</taxon>
    </lineage>
</organism>
<evidence type="ECO:0000313" key="3">
    <source>
        <dbReference type="Proteomes" id="UP000045706"/>
    </source>
</evidence>
<evidence type="ECO:0000256" key="1">
    <source>
        <dbReference type="SAM" id="MobiDB-lite"/>
    </source>
</evidence>
<feature type="non-terminal residue" evidence="2">
    <location>
        <position position="1"/>
    </location>
</feature>
<reference evidence="3" key="1">
    <citation type="submission" date="2015-05" db="EMBL/GenBank/DDBJ databases">
        <authorList>
            <person name="Fogelqvist Johan"/>
        </authorList>
    </citation>
    <scope>NUCLEOTIDE SEQUENCE [LARGE SCALE GENOMIC DNA]</scope>
</reference>
<accession>A0A0G4NRZ4</accession>
<protein>
    <submittedName>
        <fullName evidence="2">Uncharacterized protein</fullName>
    </submittedName>
</protein>
<gene>
    <name evidence="2" type="ORF">BN1723_020753</name>
</gene>
<dbReference type="EMBL" id="CVQI01038327">
    <property type="protein sequence ID" value="CRK49126.1"/>
    <property type="molecule type" value="Genomic_DNA"/>
</dbReference>
<feature type="region of interest" description="Disordered" evidence="1">
    <location>
        <begin position="1"/>
        <end position="21"/>
    </location>
</feature>
<evidence type="ECO:0000313" key="2">
    <source>
        <dbReference type="EMBL" id="CRK49126.1"/>
    </source>
</evidence>